<dbReference type="InterPro" id="IPR036010">
    <property type="entry name" value="2Fe-2S_ferredoxin-like_sf"/>
</dbReference>
<sequence>MHIEKHPVFGEQLKESVTIYFNNIPLKAYRQQSVAAALMANGIKRLGLSRKLVQPRGLFCSRGRCCSCYMTVNGEDHVRTCMVHVEEGMQIFPNDEDPSVRSGPNHGD</sequence>
<organism evidence="2 3">
    <name type="scientific">Bacillus oleivorans</name>
    <dbReference type="NCBI Taxonomy" id="1448271"/>
    <lineage>
        <taxon>Bacteria</taxon>
        <taxon>Bacillati</taxon>
        <taxon>Bacillota</taxon>
        <taxon>Bacilli</taxon>
        <taxon>Bacillales</taxon>
        <taxon>Bacillaceae</taxon>
        <taxon>Bacillus</taxon>
    </lineage>
</organism>
<evidence type="ECO:0000313" key="2">
    <source>
        <dbReference type="EMBL" id="SNX67150.1"/>
    </source>
</evidence>
<dbReference type="Proteomes" id="UP000219546">
    <property type="component" value="Unassembled WGS sequence"/>
</dbReference>
<proteinExistence type="predicted"/>
<evidence type="ECO:0000313" key="3">
    <source>
        <dbReference type="Proteomes" id="UP000219546"/>
    </source>
</evidence>
<dbReference type="InterPro" id="IPR042204">
    <property type="entry name" value="2Fe-2S-bd_N"/>
</dbReference>
<dbReference type="GO" id="GO:0051536">
    <property type="term" value="F:iron-sulfur cluster binding"/>
    <property type="evidence" value="ECO:0007669"/>
    <property type="project" value="InterPro"/>
</dbReference>
<dbReference type="AlphaFoldDB" id="A0A285CI10"/>
<reference evidence="2 3" key="1">
    <citation type="submission" date="2017-08" db="EMBL/GenBank/DDBJ databases">
        <authorList>
            <person name="de Groot N.N."/>
        </authorList>
    </citation>
    <scope>NUCLEOTIDE SEQUENCE [LARGE SCALE GENOMIC DNA]</scope>
    <source>
        <strain evidence="2 3">JC228</strain>
    </source>
</reference>
<evidence type="ECO:0000256" key="1">
    <source>
        <dbReference type="ARBA" id="ARBA00023002"/>
    </source>
</evidence>
<keyword evidence="3" id="KW-1185">Reference proteome</keyword>
<accession>A0A285CI10</accession>
<gene>
    <name evidence="2" type="ORF">SAMN05877753_101466</name>
</gene>
<dbReference type="RefSeq" id="WP_097156971.1">
    <property type="nucleotide sequence ID" value="NZ_JBEPMQ010000003.1"/>
</dbReference>
<protein>
    <submittedName>
        <fullName evidence="2">2Fe-2S iron-sulfur cluster protein</fullName>
    </submittedName>
</protein>
<dbReference type="GO" id="GO:0016491">
    <property type="term" value="F:oxidoreductase activity"/>
    <property type="evidence" value="ECO:0007669"/>
    <property type="project" value="UniProtKB-KW"/>
</dbReference>
<dbReference type="EMBL" id="OAOP01000001">
    <property type="protein sequence ID" value="SNX67150.1"/>
    <property type="molecule type" value="Genomic_DNA"/>
</dbReference>
<dbReference type="Gene3D" id="3.10.20.440">
    <property type="entry name" value="2Fe-2S iron-sulphur cluster binding domain, sarcosine oxidase, alpha subunit, N-terminal domain"/>
    <property type="match status" value="1"/>
</dbReference>
<dbReference type="OrthoDB" id="573392at2"/>
<name>A0A285CI10_9BACI</name>
<keyword evidence="1" id="KW-0560">Oxidoreductase</keyword>
<dbReference type="Pfam" id="PF13510">
    <property type="entry name" value="Fer2_4"/>
    <property type="match status" value="1"/>
</dbReference>
<dbReference type="SUPFAM" id="SSF54292">
    <property type="entry name" value="2Fe-2S ferredoxin-like"/>
    <property type="match status" value="1"/>
</dbReference>